<dbReference type="InterPro" id="IPR023801">
    <property type="entry name" value="His_deacetylse_dom"/>
</dbReference>
<gene>
    <name evidence="2" type="ORF">FGW20_13020</name>
</gene>
<dbReference type="InterPro" id="IPR023696">
    <property type="entry name" value="Ureohydrolase_dom_sf"/>
</dbReference>
<dbReference type="CDD" id="cd09992">
    <property type="entry name" value="HDAC_classII"/>
    <property type="match status" value="1"/>
</dbReference>
<dbReference type="InterPro" id="IPR037138">
    <property type="entry name" value="His_deacetylse_dom_sf"/>
</dbReference>
<feature type="domain" description="Histone deacetylase" evidence="1">
    <location>
        <begin position="19"/>
        <end position="288"/>
    </location>
</feature>
<dbReference type="Pfam" id="PF00850">
    <property type="entry name" value="Hist_deacetyl"/>
    <property type="match status" value="1"/>
</dbReference>
<protein>
    <submittedName>
        <fullName evidence="2">Histone deacetylase</fullName>
    </submittedName>
</protein>
<evidence type="ECO:0000313" key="2">
    <source>
        <dbReference type="EMBL" id="MDN7013928.1"/>
    </source>
</evidence>
<organism evidence="2 3">
    <name type="scientific">Methanoculleus methanifontis</name>
    <dbReference type="NCBI Taxonomy" id="2584086"/>
    <lineage>
        <taxon>Archaea</taxon>
        <taxon>Methanobacteriati</taxon>
        <taxon>Methanobacteriota</taxon>
        <taxon>Stenosarchaea group</taxon>
        <taxon>Methanomicrobia</taxon>
        <taxon>Methanomicrobiales</taxon>
        <taxon>Methanomicrobiaceae</taxon>
        <taxon>Methanoculleus</taxon>
    </lineage>
</organism>
<comment type="caution">
    <text evidence="2">The sequence shown here is derived from an EMBL/GenBank/DDBJ whole genome shotgun (WGS) entry which is preliminary data.</text>
</comment>
<dbReference type="Proteomes" id="UP001168423">
    <property type="component" value="Unassembled WGS sequence"/>
</dbReference>
<dbReference type="SUPFAM" id="SSF52768">
    <property type="entry name" value="Arginase/deacetylase"/>
    <property type="match status" value="1"/>
</dbReference>
<evidence type="ECO:0000313" key="3">
    <source>
        <dbReference type="Proteomes" id="UP001168423"/>
    </source>
</evidence>
<evidence type="ECO:0000259" key="1">
    <source>
        <dbReference type="Pfam" id="PF00850"/>
    </source>
</evidence>
<dbReference type="Gene3D" id="3.40.800.20">
    <property type="entry name" value="Histone deacetylase domain"/>
    <property type="match status" value="1"/>
</dbReference>
<reference evidence="2" key="1">
    <citation type="submission" date="2019-05" db="EMBL/GenBank/DDBJ databases">
        <title>Isolation and characterization of methanogens from the cold seep sediment at Four-Way Closure Ridge.</title>
        <authorList>
            <person name="You Y.-T."/>
            <person name="Chen S.-C."/>
            <person name="Zhang W.-L."/>
            <person name="Lai M.-C."/>
        </authorList>
    </citation>
    <scope>NUCLEOTIDE SEQUENCE</scope>
    <source>
        <strain evidence="2">FWC-SCC3</strain>
    </source>
</reference>
<accession>A0ABT8M5R4</accession>
<proteinExistence type="predicted"/>
<dbReference type="PRINTS" id="PR01270">
    <property type="entry name" value="HDASUPER"/>
</dbReference>
<name>A0ABT8M5R4_9EURY</name>
<dbReference type="PANTHER" id="PTHR10625:SF10">
    <property type="entry name" value="HISTONE DEACETYLASE HDAC1"/>
    <property type="match status" value="1"/>
</dbReference>
<dbReference type="RefSeq" id="WP_301678528.1">
    <property type="nucleotide sequence ID" value="NZ_VCYI01000024.1"/>
</dbReference>
<dbReference type="PANTHER" id="PTHR10625">
    <property type="entry name" value="HISTONE DEACETYLASE HDAC1-RELATED"/>
    <property type="match status" value="1"/>
</dbReference>
<sequence length="330" mass="34634">MPYSVVTGDLFSAHDAPGHPESQARLDAALAGVPVDARRIAPERATPKDLALVHTPRHIDSIRMFCRECPPGRACYLDPDTYVTSRSFDAVLYAVGAAWQAVERALAGEHCFALVRPPGHHAIPDRAMGFCLFNNVAVATAKALLSVDRVAVVDWDLHHGNGTQAAFYTSDRVLYCSVHLAGIFPGTGWPEERGAGPGAGYTVNAPLEGGSTGADYTLVFDEVFVPVLRRFDPDVVVVSAGQDALFDDPLGSIRLLPEDFGALAGMLVDATPAALALVLEGGYGRSHAGAIGAIVAALDGPHFEPAGGGAKASTRHLVEAYAGGRHAVPL</sequence>
<dbReference type="EMBL" id="VCYI01000024">
    <property type="protein sequence ID" value="MDN7013928.1"/>
    <property type="molecule type" value="Genomic_DNA"/>
</dbReference>
<dbReference type="InterPro" id="IPR000286">
    <property type="entry name" value="HDACs"/>
</dbReference>
<keyword evidence="3" id="KW-1185">Reference proteome</keyword>